<reference evidence="2 3" key="1">
    <citation type="submission" date="2020-07" db="EMBL/GenBank/DDBJ databases">
        <title>Draft genome and description of Microvirga mediterraneensis Marseille-Q2068 sp. nov.</title>
        <authorList>
            <person name="Boxberger M."/>
        </authorList>
    </citation>
    <scope>NUCLEOTIDE SEQUENCE [LARGE SCALE GENOMIC DNA]</scope>
    <source>
        <strain evidence="2 3">Marseille-Q2068</strain>
    </source>
</reference>
<evidence type="ECO:0000256" key="1">
    <source>
        <dbReference type="SAM" id="MobiDB-lite"/>
    </source>
</evidence>
<name>A0A838BMQ8_9HYPH</name>
<dbReference type="PANTHER" id="PTHR36837">
    <property type="entry name" value="POLY(3-HYDROXYALKANOATE) POLYMERASE SUBUNIT PHAC"/>
    <property type="match status" value="1"/>
</dbReference>
<dbReference type="Pfam" id="PF11339">
    <property type="entry name" value="DUF3141"/>
    <property type="match status" value="1"/>
</dbReference>
<dbReference type="InterPro" id="IPR029058">
    <property type="entry name" value="AB_hydrolase_fold"/>
</dbReference>
<evidence type="ECO:0000313" key="2">
    <source>
        <dbReference type="EMBL" id="MBA1156817.1"/>
    </source>
</evidence>
<dbReference type="PANTHER" id="PTHR36837:SF2">
    <property type="entry name" value="POLY(3-HYDROXYALKANOATE) POLYMERASE SUBUNIT PHAC"/>
    <property type="match status" value="1"/>
</dbReference>
<feature type="region of interest" description="Disordered" evidence="1">
    <location>
        <begin position="776"/>
        <end position="804"/>
    </location>
</feature>
<sequence>MQEVQSRTGGRDVEGQDRLTELGRSQAKVAQVYQERCTKAVERYFEAVRAAGEPLRDGSVRSVSPLDLWRDASAYWLDFTQRSILFWDTLRQRGNNWVEHEKAGKPPLLAFDWEIVADARLFEQPVNYALVRIVPPAGIKTDPERRPFVIIDPRAGHGPGIGGFKEDSQVGVALKAGHPVYFVIFFPEPMPGQTLADVSKAEAEFLRIVGERHPKTRKPVLFGNCQGGWASMLVGAVEPDLVGPIVINGAPMSYWAGNDGENPMRYAGGILGGLWPALLASDLGAGTFDGAYLVENFEYLNPANTFFTKYYTLFSKIDTEPERFLEFERWWGGFFLMNRQEIKWIVENLFVGNNLAAGDAEWSEGRAFDLRSIRSPIILFASLGDNITPPQQAFNWVADLYPTTEALKANGQVIVGLMHKSVGHLGIFVSGAVAKREYKHIVDLIEYIEHQPPGLYGMQIEEHTTDEGLRYDVTLTEMRVEDLQVLQKYSRKDEMPFEAVEKTSEALASAYETFVHPFVAPMVTPAAAGLARGFNPQRVQRWVVSDLNPFFWPLKGAADIAKANRAPRDNDGPAVKMERCAAALTTASWDLYRDLRDAAVENTFFRIYGPASIGMVEEKKAIGEELIDIRNASFVKEALSRIEEGDRTRAMVRAALLLMKAGTGRRRLSAMKRTRELVGQDIGLLDMPIEAARDIIREQSYIVDFEPVKALLALPKLLQTSADRRRLLDMIDHIEGRIEANAKQIALLGEIRRLLAEDESPGKPKAEPITLTLVEREAEEHPGVGVKHGSARRASGTRRTREHP</sequence>
<feature type="compositionally biased region" description="Basic residues" evidence="1">
    <location>
        <begin position="789"/>
        <end position="804"/>
    </location>
</feature>
<organism evidence="2 3">
    <name type="scientific">Microvirga mediterraneensis</name>
    <dbReference type="NCBI Taxonomy" id="2754695"/>
    <lineage>
        <taxon>Bacteria</taxon>
        <taxon>Pseudomonadati</taxon>
        <taxon>Pseudomonadota</taxon>
        <taxon>Alphaproteobacteria</taxon>
        <taxon>Hyphomicrobiales</taxon>
        <taxon>Methylobacteriaceae</taxon>
        <taxon>Microvirga</taxon>
    </lineage>
</organism>
<dbReference type="RefSeq" id="WP_181052344.1">
    <property type="nucleotide sequence ID" value="NZ_JACDXJ010000001.1"/>
</dbReference>
<keyword evidence="3" id="KW-1185">Reference proteome</keyword>
<dbReference type="AlphaFoldDB" id="A0A838BMQ8"/>
<dbReference type="InterPro" id="IPR024501">
    <property type="entry name" value="DUF3141"/>
</dbReference>
<dbReference type="InterPro" id="IPR051321">
    <property type="entry name" value="PHA/PHB_synthase"/>
</dbReference>
<gene>
    <name evidence="2" type="ORF">H0S73_11835</name>
</gene>
<dbReference type="Proteomes" id="UP000572984">
    <property type="component" value="Unassembled WGS sequence"/>
</dbReference>
<accession>A0A838BMQ8</accession>
<proteinExistence type="predicted"/>
<protein>
    <submittedName>
        <fullName evidence="2">DUF3141 domain-containing protein</fullName>
    </submittedName>
</protein>
<dbReference type="Gene3D" id="3.40.50.1820">
    <property type="entry name" value="alpha/beta hydrolase"/>
    <property type="match status" value="1"/>
</dbReference>
<comment type="caution">
    <text evidence="2">The sequence shown here is derived from an EMBL/GenBank/DDBJ whole genome shotgun (WGS) entry which is preliminary data.</text>
</comment>
<dbReference type="SUPFAM" id="SSF53474">
    <property type="entry name" value="alpha/beta-Hydrolases"/>
    <property type="match status" value="1"/>
</dbReference>
<dbReference type="EMBL" id="JACDXJ010000001">
    <property type="protein sequence ID" value="MBA1156817.1"/>
    <property type="molecule type" value="Genomic_DNA"/>
</dbReference>
<evidence type="ECO:0000313" key="3">
    <source>
        <dbReference type="Proteomes" id="UP000572984"/>
    </source>
</evidence>